<evidence type="ECO:0000256" key="1">
    <source>
        <dbReference type="ARBA" id="ARBA00004138"/>
    </source>
</evidence>
<comment type="subcellular location">
    <subcellularLocation>
        <location evidence="1">Cell projection</location>
        <location evidence="1">Cilium</location>
    </subcellularLocation>
    <subcellularLocation>
        <location evidence="2">Cytoplasm</location>
        <location evidence="2">Cytoskeleton</location>
    </subcellularLocation>
</comment>
<dbReference type="AlphaFoldDB" id="A0A3Q2FPD4"/>
<dbReference type="Pfam" id="PF13864">
    <property type="entry name" value="Enkurin"/>
    <property type="match status" value="1"/>
</dbReference>
<feature type="coiled-coil region" evidence="6">
    <location>
        <begin position="143"/>
        <end position="170"/>
    </location>
</feature>
<keyword evidence="5" id="KW-0966">Cell projection</keyword>
<reference evidence="9" key="1">
    <citation type="submission" date="2025-08" db="UniProtKB">
        <authorList>
            <consortium name="Ensembl"/>
        </authorList>
    </citation>
    <scope>IDENTIFICATION</scope>
</reference>
<proteinExistence type="predicted"/>
<reference evidence="9" key="2">
    <citation type="submission" date="2025-09" db="UniProtKB">
        <authorList>
            <consortium name="Ensembl"/>
        </authorList>
    </citation>
    <scope>IDENTIFICATION</scope>
</reference>
<dbReference type="STRING" id="28743.ENSCVAP00000007355"/>
<evidence type="ECO:0000256" key="3">
    <source>
        <dbReference type="ARBA" id="ARBA00022490"/>
    </source>
</evidence>
<evidence type="ECO:0000256" key="7">
    <source>
        <dbReference type="SAM" id="MobiDB-lite"/>
    </source>
</evidence>
<dbReference type="InterPro" id="IPR027012">
    <property type="entry name" value="Enkurin_dom"/>
</dbReference>
<accession>A0A3Q2FPD4</accession>
<dbReference type="GO" id="GO:0005516">
    <property type="term" value="F:calmodulin binding"/>
    <property type="evidence" value="ECO:0007669"/>
    <property type="project" value="TreeGrafter"/>
</dbReference>
<dbReference type="Ensembl" id="ENSCVAT00000003443.1">
    <property type="protein sequence ID" value="ENSCVAP00000007355.1"/>
    <property type="gene ID" value="ENSCVAG00000009021.1"/>
</dbReference>
<feature type="domain" description="Enkurin" evidence="8">
    <location>
        <begin position="137"/>
        <end position="225"/>
    </location>
</feature>
<evidence type="ECO:0000256" key="2">
    <source>
        <dbReference type="ARBA" id="ARBA00004245"/>
    </source>
</evidence>
<organism evidence="9 10">
    <name type="scientific">Cyprinodon variegatus</name>
    <name type="common">Sheepshead minnow</name>
    <dbReference type="NCBI Taxonomy" id="28743"/>
    <lineage>
        <taxon>Eukaryota</taxon>
        <taxon>Metazoa</taxon>
        <taxon>Chordata</taxon>
        <taxon>Craniata</taxon>
        <taxon>Vertebrata</taxon>
        <taxon>Euteleostomi</taxon>
        <taxon>Actinopterygii</taxon>
        <taxon>Neopterygii</taxon>
        <taxon>Teleostei</taxon>
        <taxon>Neoteleostei</taxon>
        <taxon>Acanthomorphata</taxon>
        <taxon>Ovalentaria</taxon>
        <taxon>Atherinomorphae</taxon>
        <taxon>Cyprinodontiformes</taxon>
        <taxon>Cyprinodontidae</taxon>
        <taxon>Cyprinodon</taxon>
    </lineage>
</organism>
<dbReference type="PANTHER" id="PTHR21490:SF0">
    <property type="entry name" value="ENKURIN"/>
    <property type="match status" value="1"/>
</dbReference>
<dbReference type="GeneTree" id="ENSGT01000000218682"/>
<evidence type="ECO:0000256" key="5">
    <source>
        <dbReference type="ARBA" id="ARBA00023273"/>
    </source>
</evidence>
<keyword evidence="10" id="KW-1185">Reference proteome</keyword>
<keyword evidence="3" id="KW-0963">Cytoplasm</keyword>
<feature type="region of interest" description="Disordered" evidence="7">
    <location>
        <begin position="46"/>
        <end position="85"/>
    </location>
</feature>
<evidence type="ECO:0000256" key="4">
    <source>
        <dbReference type="ARBA" id="ARBA00023212"/>
    </source>
</evidence>
<evidence type="ECO:0000313" key="10">
    <source>
        <dbReference type="Proteomes" id="UP000265020"/>
    </source>
</evidence>
<evidence type="ECO:0000259" key="8">
    <source>
        <dbReference type="Pfam" id="PF13864"/>
    </source>
</evidence>
<dbReference type="PANTHER" id="PTHR21490">
    <property type="entry name" value="ENKURIN-RELATED"/>
    <property type="match status" value="1"/>
</dbReference>
<protein>
    <submittedName>
        <fullName evidence="9">Enkurin, TRPC channel interacting protein</fullName>
    </submittedName>
</protein>
<dbReference type="GO" id="GO:0005879">
    <property type="term" value="C:axonemal microtubule"/>
    <property type="evidence" value="ECO:0007669"/>
    <property type="project" value="TreeGrafter"/>
</dbReference>
<name>A0A3Q2FPD4_CYPVA</name>
<keyword evidence="4" id="KW-0206">Cytoskeleton</keyword>
<dbReference type="InterPro" id="IPR052102">
    <property type="entry name" value="Enkurin_domain-protein"/>
</dbReference>
<dbReference type="Proteomes" id="UP000265020">
    <property type="component" value="Unassembled WGS sequence"/>
</dbReference>
<dbReference type="GO" id="GO:0001669">
    <property type="term" value="C:acrosomal vesicle"/>
    <property type="evidence" value="ECO:0007669"/>
    <property type="project" value="TreeGrafter"/>
</dbReference>
<keyword evidence="6" id="KW-0175">Coiled coil</keyword>
<sequence>RRSSASSCCLGEMYKSFTKQSPYTAKHSLAAIIEQESKQKYAMETMGPPKVELPSPDKFLKKHSKQFKPPAEPEHFHKPPAPLRTDKPQIRIQSKKVFSQKTDLVKVTPKPSLIETKKQLLENSGLIPKYIRKKDYGKVPAYLKRRTEAEQKAREEREEYERVVKKLKFLCVFFFLKMLKKKKVHNKYQIPAYLINTGTKKKEKIFLEEKMTQLEKDISVLEKFKTVYISPASSLDLLPASDTSSEN</sequence>
<evidence type="ECO:0000313" key="9">
    <source>
        <dbReference type="Ensembl" id="ENSCVAP00000007355.1"/>
    </source>
</evidence>
<evidence type="ECO:0000256" key="6">
    <source>
        <dbReference type="SAM" id="Coils"/>
    </source>
</evidence>